<dbReference type="Gene3D" id="1.10.1740.10">
    <property type="match status" value="1"/>
</dbReference>
<dbReference type="PANTHER" id="PTHR43133">
    <property type="entry name" value="RNA POLYMERASE ECF-TYPE SIGMA FACTO"/>
    <property type="match status" value="1"/>
</dbReference>
<dbReference type="InterPro" id="IPR007627">
    <property type="entry name" value="RNA_pol_sigma70_r2"/>
</dbReference>
<dbReference type="GO" id="GO:0016987">
    <property type="term" value="F:sigma factor activity"/>
    <property type="evidence" value="ECO:0007669"/>
    <property type="project" value="UniProtKB-KW"/>
</dbReference>
<comment type="caution">
    <text evidence="7">The sequence shown here is derived from an EMBL/GenBank/DDBJ whole genome shotgun (WGS) entry which is preliminary data.</text>
</comment>
<dbReference type="SUPFAM" id="SSF88659">
    <property type="entry name" value="Sigma3 and sigma4 domains of RNA polymerase sigma factors"/>
    <property type="match status" value="1"/>
</dbReference>
<dbReference type="GO" id="GO:0003677">
    <property type="term" value="F:DNA binding"/>
    <property type="evidence" value="ECO:0007669"/>
    <property type="project" value="InterPro"/>
</dbReference>
<keyword evidence="8" id="KW-1185">Reference proteome</keyword>
<evidence type="ECO:0000313" key="8">
    <source>
        <dbReference type="Proteomes" id="UP001142175"/>
    </source>
</evidence>
<evidence type="ECO:0000256" key="1">
    <source>
        <dbReference type="ARBA" id="ARBA00010641"/>
    </source>
</evidence>
<reference evidence="7" key="1">
    <citation type="submission" date="2022-08" db="EMBL/GenBank/DDBJ databases">
        <authorList>
            <person name="Zhang D."/>
        </authorList>
    </citation>
    <scope>NUCLEOTIDE SEQUENCE</scope>
    <source>
        <strain evidence="7">XJ19-11</strain>
    </source>
</reference>
<dbReference type="PANTHER" id="PTHR43133:SF45">
    <property type="entry name" value="RNA POLYMERASE ECF-TYPE SIGMA FACTOR"/>
    <property type="match status" value="1"/>
</dbReference>
<evidence type="ECO:0000313" key="7">
    <source>
        <dbReference type="EMBL" id="MCR9017006.1"/>
    </source>
</evidence>
<accession>A0A9X2P6F7</accession>
<dbReference type="CDD" id="cd06171">
    <property type="entry name" value="Sigma70_r4"/>
    <property type="match status" value="1"/>
</dbReference>
<evidence type="ECO:0000256" key="3">
    <source>
        <dbReference type="ARBA" id="ARBA00023082"/>
    </source>
</evidence>
<keyword evidence="3" id="KW-0731">Sigma factor</keyword>
<dbReference type="InterPro" id="IPR014284">
    <property type="entry name" value="RNA_pol_sigma-70_dom"/>
</dbReference>
<comment type="similarity">
    <text evidence="1">Belongs to the sigma-70 factor family. ECF subfamily.</text>
</comment>
<dbReference type="Gene3D" id="1.10.10.10">
    <property type="entry name" value="Winged helix-like DNA-binding domain superfamily/Winged helix DNA-binding domain"/>
    <property type="match status" value="1"/>
</dbReference>
<dbReference type="SUPFAM" id="SSF88946">
    <property type="entry name" value="Sigma2 domain of RNA polymerase sigma factors"/>
    <property type="match status" value="1"/>
</dbReference>
<dbReference type="InterPro" id="IPR013324">
    <property type="entry name" value="RNA_pol_sigma_r3/r4-like"/>
</dbReference>
<evidence type="ECO:0000256" key="4">
    <source>
        <dbReference type="ARBA" id="ARBA00023163"/>
    </source>
</evidence>
<dbReference type="InterPro" id="IPR013325">
    <property type="entry name" value="RNA_pol_sigma_r2"/>
</dbReference>
<dbReference type="InterPro" id="IPR036388">
    <property type="entry name" value="WH-like_DNA-bd_sf"/>
</dbReference>
<evidence type="ECO:0000256" key="2">
    <source>
        <dbReference type="ARBA" id="ARBA00023015"/>
    </source>
</evidence>
<sequence>MDIKEHFTKVIKANEGLIYKITTLYTDEKQDRKDLYQEIVYQLWKSFGSFQEQSKLSTWMYRVALNTAIFHLKQSKKRPDTIPFELEMDRLTDESDKAEEDRIKLLYKQIQQLNLLEKGIILLFLEGKSHEEIAEIVGMSISNVGTKISRIKEKLKSQIKKNTDYGT</sequence>
<dbReference type="RefSeq" id="WP_258424850.1">
    <property type="nucleotide sequence ID" value="NZ_JANSUY010000022.1"/>
</dbReference>
<proteinExistence type="inferred from homology"/>
<feature type="domain" description="RNA polymerase sigma factor 70 region 4 type 2" evidence="6">
    <location>
        <begin position="105"/>
        <end position="155"/>
    </location>
</feature>
<dbReference type="Pfam" id="PF04542">
    <property type="entry name" value="Sigma70_r2"/>
    <property type="match status" value="1"/>
</dbReference>
<feature type="domain" description="RNA polymerase sigma-70 region 2" evidence="5">
    <location>
        <begin position="11"/>
        <end position="77"/>
    </location>
</feature>
<dbReference type="NCBIfam" id="TIGR02937">
    <property type="entry name" value="sigma70-ECF"/>
    <property type="match status" value="1"/>
</dbReference>
<organism evidence="7 8">
    <name type="scientific">Aquiflexum gelatinilyticum</name>
    <dbReference type="NCBI Taxonomy" id="2961943"/>
    <lineage>
        <taxon>Bacteria</taxon>
        <taxon>Pseudomonadati</taxon>
        <taxon>Bacteroidota</taxon>
        <taxon>Cytophagia</taxon>
        <taxon>Cytophagales</taxon>
        <taxon>Cyclobacteriaceae</taxon>
        <taxon>Aquiflexum</taxon>
    </lineage>
</organism>
<dbReference type="Pfam" id="PF08281">
    <property type="entry name" value="Sigma70_r4_2"/>
    <property type="match status" value="1"/>
</dbReference>
<dbReference type="EMBL" id="JANSUY010000022">
    <property type="protein sequence ID" value="MCR9017006.1"/>
    <property type="molecule type" value="Genomic_DNA"/>
</dbReference>
<dbReference type="GO" id="GO:0006352">
    <property type="term" value="P:DNA-templated transcription initiation"/>
    <property type="evidence" value="ECO:0007669"/>
    <property type="project" value="InterPro"/>
</dbReference>
<dbReference type="Proteomes" id="UP001142175">
    <property type="component" value="Unassembled WGS sequence"/>
</dbReference>
<evidence type="ECO:0000259" key="5">
    <source>
        <dbReference type="Pfam" id="PF04542"/>
    </source>
</evidence>
<name>A0A9X2P6F7_9BACT</name>
<dbReference type="InterPro" id="IPR039425">
    <property type="entry name" value="RNA_pol_sigma-70-like"/>
</dbReference>
<evidence type="ECO:0000259" key="6">
    <source>
        <dbReference type="Pfam" id="PF08281"/>
    </source>
</evidence>
<keyword evidence="4" id="KW-0804">Transcription</keyword>
<keyword evidence="2" id="KW-0805">Transcription regulation</keyword>
<gene>
    <name evidence="7" type="ORF">NU887_18375</name>
</gene>
<dbReference type="InterPro" id="IPR013249">
    <property type="entry name" value="RNA_pol_sigma70_r4_t2"/>
</dbReference>
<protein>
    <submittedName>
        <fullName evidence="7">Sigma-70 family RNA polymerase sigma factor</fullName>
    </submittedName>
</protein>
<dbReference type="AlphaFoldDB" id="A0A9X2P6F7"/>